<keyword evidence="4" id="KW-1185">Reference proteome</keyword>
<dbReference type="Proteomes" id="UP000002941">
    <property type="component" value="Unassembled WGS sequence"/>
</dbReference>
<accession>J0NHF7</accession>
<evidence type="ECO:0000313" key="3">
    <source>
        <dbReference type="EMBL" id="EJF46534.1"/>
    </source>
</evidence>
<dbReference type="PATRIC" id="fig|1125718.3.peg.833"/>
<protein>
    <submittedName>
        <fullName evidence="3">Uncharacterized protein</fullName>
    </submittedName>
</protein>
<dbReference type="AlphaFoldDB" id="J0NHF7"/>
<name>J0NHF7_9ACTO</name>
<keyword evidence="2" id="KW-1133">Transmembrane helix</keyword>
<feature type="transmembrane region" description="Helical" evidence="2">
    <location>
        <begin position="202"/>
        <end position="221"/>
    </location>
</feature>
<feature type="compositionally biased region" description="Low complexity" evidence="1">
    <location>
        <begin position="77"/>
        <end position="88"/>
    </location>
</feature>
<keyword evidence="2" id="KW-0812">Transmembrane</keyword>
<feature type="transmembrane region" description="Helical" evidence="2">
    <location>
        <begin position="169"/>
        <end position="190"/>
    </location>
</feature>
<feature type="transmembrane region" description="Helical" evidence="2">
    <location>
        <begin position="233"/>
        <end position="252"/>
    </location>
</feature>
<comment type="caution">
    <text evidence="3">The sequence shown here is derived from an EMBL/GenBank/DDBJ whole genome shotgun (WGS) entry which is preliminary data.</text>
</comment>
<evidence type="ECO:0000313" key="4">
    <source>
        <dbReference type="Proteomes" id="UP000002941"/>
    </source>
</evidence>
<feature type="transmembrane region" description="Helical" evidence="2">
    <location>
        <begin position="258"/>
        <end position="278"/>
    </location>
</feature>
<dbReference type="eggNOG" id="ENOG5033U4E">
    <property type="taxonomic scope" value="Bacteria"/>
</dbReference>
<gene>
    <name evidence="3" type="ORF">HMPREF1318_1953</name>
</gene>
<proteinExistence type="predicted"/>
<sequence>MVELPALADLATTTASQLRLPDGAGWRIGQALGHAIEQGVRLWLCEVTAEAVPLISRAIGDDLIHIVSLPEPIAVPAADDSDGAAAPEAEPENKPDVPATASPAPDGTVVIALSPLALLMALTDGDDDSRRYLRTVLAGVDTLRCSSRAIVALQRSGVEVVPRSRALRLLWNPVALAYLLVFVYSSLRAIPVAFVPGFHGQVWVLWTIDILTAIPYTWGLVEMVAGRRIRYRLLGLATTLVSFLAPYVYFWITGRDYPPWVITVVMAMIVGSAGLEALRWWRERLIVQGLAEASDDWDD</sequence>
<dbReference type="EMBL" id="AKFT01000057">
    <property type="protein sequence ID" value="EJF46534.1"/>
    <property type="molecule type" value="Genomic_DNA"/>
</dbReference>
<reference evidence="3 4" key="1">
    <citation type="submission" date="2012-05" db="EMBL/GenBank/DDBJ databases">
        <authorList>
            <person name="Harkins D.M."/>
            <person name="Madupu R."/>
            <person name="Durkin A.S."/>
            <person name="Torralba M."/>
            <person name="Methe B."/>
            <person name="Sutton G.G."/>
            <person name="Nelson K.E."/>
        </authorList>
    </citation>
    <scope>NUCLEOTIDE SEQUENCE [LARGE SCALE GENOMIC DNA]</scope>
    <source>
        <strain evidence="3 4">F0489</strain>
    </source>
</reference>
<keyword evidence="2" id="KW-0472">Membrane</keyword>
<evidence type="ECO:0000256" key="2">
    <source>
        <dbReference type="SAM" id="Phobius"/>
    </source>
</evidence>
<organism evidence="3 4">
    <name type="scientific">Actinomyces massiliensis F0489</name>
    <dbReference type="NCBI Taxonomy" id="1125718"/>
    <lineage>
        <taxon>Bacteria</taxon>
        <taxon>Bacillati</taxon>
        <taxon>Actinomycetota</taxon>
        <taxon>Actinomycetes</taxon>
        <taxon>Actinomycetales</taxon>
        <taxon>Actinomycetaceae</taxon>
        <taxon>Actinomyces</taxon>
    </lineage>
</organism>
<feature type="region of interest" description="Disordered" evidence="1">
    <location>
        <begin position="77"/>
        <end position="103"/>
    </location>
</feature>
<evidence type="ECO:0000256" key="1">
    <source>
        <dbReference type="SAM" id="MobiDB-lite"/>
    </source>
</evidence>